<evidence type="ECO:0000313" key="2">
    <source>
        <dbReference type="Proteomes" id="UP000237883"/>
    </source>
</evidence>
<protein>
    <submittedName>
        <fullName evidence="1">Phage tail protein</fullName>
    </submittedName>
</protein>
<proteinExistence type="predicted"/>
<dbReference type="EMBL" id="CP027228">
    <property type="protein sequence ID" value="AVM48544.1"/>
    <property type="molecule type" value="Genomic_DNA"/>
</dbReference>
<dbReference type="InterPro" id="IPR058154">
    <property type="entry name" value="Bxb1_TTP-like"/>
</dbReference>
<dbReference type="KEGG" id="mdv:C5Q96_06660"/>
<name>A0A2S0L5R7_9FIRM</name>
<sequence>MATNVNAAYVTAGKPKVGGAIWRAPVGTPIPSDAKTALNAAFKSLGYISDDGVKNENKLDTDDVKAWGGNTVASLLKEKTDKFEVTLIEALNVEVLKTAFGSKNVTGTLDDKVVIKSNSSETEDAIYVIETVLKGGYIKRIVVPAGTISEVGEVEYKDDAVIGYELTITAKPDGSENTHYEYIEKA</sequence>
<reference evidence="2" key="1">
    <citation type="submission" date="2018-02" db="EMBL/GenBank/DDBJ databases">
        <authorList>
            <person name="Holder M.E."/>
            <person name="Ajami N.J."/>
            <person name="Petrosino J.F."/>
        </authorList>
    </citation>
    <scope>NUCLEOTIDE SEQUENCE [LARGE SCALE GENOMIC DNA]</scope>
    <source>
        <strain evidence="2">CCUG 47132</strain>
    </source>
</reference>
<accession>A0A2S0L5R7</accession>
<evidence type="ECO:0000313" key="1">
    <source>
        <dbReference type="EMBL" id="AVM48544.1"/>
    </source>
</evidence>
<gene>
    <name evidence="1" type="ORF">C5Q96_06660</name>
</gene>
<dbReference type="AlphaFoldDB" id="A0A2S0L5R7"/>
<dbReference type="GeneID" id="78391942"/>
<organism evidence="1 2">
    <name type="scientific">Mogibacterium diversum</name>
    <dbReference type="NCBI Taxonomy" id="114527"/>
    <lineage>
        <taxon>Bacteria</taxon>
        <taxon>Bacillati</taxon>
        <taxon>Bacillota</taxon>
        <taxon>Clostridia</taxon>
        <taxon>Peptostreptococcales</taxon>
        <taxon>Anaerovoracaceae</taxon>
        <taxon>Mogibacterium</taxon>
    </lineage>
</organism>
<dbReference type="Pfam" id="PF25681">
    <property type="entry name" value="Phage_TTP_17"/>
    <property type="match status" value="1"/>
</dbReference>
<keyword evidence="2" id="KW-1185">Reference proteome</keyword>
<dbReference type="RefSeq" id="WP_106057599.1">
    <property type="nucleotide sequence ID" value="NZ_CP027228.1"/>
</dbReference>
<dbReference type="OrthoDB" id="2184509at2"/>
<dbReference type="Proteomes" id="UP000237883">
    <property type="component" value="Chromosome"/>
</dbReference>